<dbReference type="Pfam" id="PF00201">
    <property type="entry name" value="UDPGT"/>
    <property type="match status" value="1"/>
</dbReference>
<reference evidence="14" key="1">
    <citation type="submission" date="2011-07" db="EMBL/GenBank/DDBJ databases">
        <authorList>
            <consortium name="Caenorhabditis brenneri Sequencing and Analysis Consortium"/>
            <person name="Wilson R.K."/>
        </authorList>
    </citation>
    <scope>NUCLEOTIDE SEQUENCE [LARGE SCALE GENOMIC DNA]</scope>
    <source>
        <strain evidence="14">PB2801</strain>
    </source>
</reference>
<dbReference type="InterPro" id="IPR002213">
    <property type="entry name" value="UDP_glucos_trans"/>
</dbReference>
<accession>G0NKG4</accession>
<keyword evidence="14" id="KW-1185">Reference proteome</keyword>
<dbReference type="GO" id="GO:0015020">
    <property type="term" value="F:glucuronosyltransferase activity"/>
    <property type="evidence" value="ECO:0007669"/>
    <property type="project" value="UniProtKB-EC"/>
</dbReference>
<comment type="catalytic activity">
    <reaction evidence="10">
        <text>glucuronate acceptor + UDP-alpha-D-glucuronate = acceptor beta-D-glucuronoside + UDP + H(+)</text>
        <dbReference type="Rhea" id="RHEA:21032"/>
        <dbReference type="ChEBI" id="CHEBI:15378"/>
        <dbReference type="ChEBI" id="CHEBI:58052"/>
        <dbReference type="ChEBI" id="CHEBI:58223"/>
        <dbReference type="ChEBI" id="CHEBI:132367"/>
        <dbReference type="ChEBI" id="CHEBI:132368"/>
        <dbReference type="EC" id="2.4.1.17"/>
    </reaction>
</comment>
<keyword evidence="4" id="KW-0328">Glycosyltransferase</keyword>
<evidence type="ECO:0000256" key="6">
    <source>
        <dbReference type="ARBA" id="ARBA00022692"/>
    </source>
</evidence>
<evidence type="ECO:0000256" key="7">
    <source>
        <dbReference type="ARBA" id="ARBA00022729"/>
    </source>
</evidence>
<dbReference type="EMBL" id="GL379900">
    <property type="protein sequence ID" value="EGT32959.1"/>
    <property type="molecule type" value="Genomic_DNA"/>
</dbReference>
<dbReference type="InParanoid" id="G0NKG4"/>
<name>G0NKG4_CAEBE</name>
<evidence type="ECO:0000256" key="5">
    <source>
        <dbReference type="ARBA" id="ARBA00022679"/>
    </source>
</evidence>
<dbReference type="Proteomes" id="UP000008068">
    <property type="component" value="Unassembled WGS sequence"/>
</dbReference>
<dbReference type="EC" id="2.4.1.17" evidence="3"/>
<keyword evidence="7 12" id="KW-0732">Signal</keyword>
<evidence type="ECO:0000313" key="13">
    <source>
        <dbReference type="EMBL" id="EGT32959.1"/>
    </source>
</evidence>
<evidence type="ECO:0000256" key="12">
    <source>
        <dbReference type="SAM" id="SignalP"/>
    </source>
</evidence>
<dbReference type="AlphaFoldDB" id="G0NKG4"/>
<proteinExistence type="inferred from homology"/>
<evidence type="ECO:0000256" key="10">
    <source>
        <dbReference type="ARBA" id="ARBA00047475"/>
    </source>
</evidence>
<protein>
    <recommendedName>
        <fullName evidence="3">glucuronosyltransferase</fullName>
        <ecNumber evidence="3">2.4.1.17</ecNumber>
    </recommendedName>
</protein>
<organism evidence="14">
    <name type="scientific">Caenorhabditis brenneri</name>
    <name type="common">Nematode worm</name>
    <dbReference type="NCBI Taxonomy" id="135651"/>
    <lineage>
        <taxon>Eukaryota</taxon>
        <taxon>Metazoa</taxon>
        <taxon>Ecdysozoa</taxon>
        <taxon>Nematoda</taxon>
        <taxon>Chromadorea</taxon>
        <taxon>Rhabditida</taxon>
        <taxon>Rhabditina</taxon>
        <taxon>Rhabditomorpha</taxon>
        <taxon>Rhabditoidea</taxon>
        <taxon>Rhabditidae</taxon>
        <taxon>Peloderinae</taxon>
        <taxon>Caenorhabditis</taxon>
    </lineage>
</organism>
<evidence type="ECO:0000256" key="8">
    <source>
        <dbReference type="ARBA" id="ARBA00022989"/>
    </source>
</evidence>
<dbReference type="PANTHER" id="PTHR48043">
    <property type="entry name" value="EG:EG0003.4 PROTEIN-RELATED"/>
    <property type="match status" value="1"/>
</dbReference>
<dbReference type="CDD" id="cd03784">
    <property type="entry name" value="GT1_Gtf-like"/>
    <property type="match status" value="1"/>
</dbReference>
<evidence type="ECO:0000313" key="14">
    <source>
        <dbReference type="Proteomes" id="UP000008068"/>
    </source>
</evidence>
<dbReference type="Gene3D" id="3.40.50.2000">
    <property type="entry name" value="Glycogen Phosphorylase B"/>
    <property type="match status" value="2"/>
</dbReference>
<dbReference type="OMA" id="SKSHHIW"/>
<evidence type="ECO:0000256" key="3">
    <source>
        <dbReference type="ARBA" id="ARBA00012544"/>
    </source>
</evidence>
<comment type="similarity">
    <text evidence="2">Belongs to the UDP-glycosyltransferase family.</text>
</comment>
<dbReference type="PANTHER" id="PTHR48043:SF89">
    <property type="entry name" value="UDP-GLUCURONOSYLTRANSFERASE"/>
    <property type="match status" value="1"/>
</dbReference>
<sequence length="526" mass="59670">MNFLVLNFLLISANAFNILVYSPSFAGSHTNFMARIADTLTDAGHNVTFLVPVVDEARRSQLGVKSTKDVVIVEQDEEMQNHVQPIDDDMEQYWKTEVDSSNVDTAFSVFTSAMNHSCHNFLRNRKIFEKMKSRNFDVGIFEPLSVCGLGFMHAIGIRKIIIASSCVFYDSTTDVLGEPLDLSYVPGQMGRFEDPGRMNLLEKVENHKMSMNLKNVNIEVFERETQIYKKHLGDSIPDWKQLMISSSLHFTNSIPYVDFPRTVSPKTIPIGGISVDILKIKSQKLSQDWDEVLNRREKNMLISFGSLIRSQDMPKEWRTGLLTAIKSLPNVTFIWKYENDDITWANGVSNIHFTKWVPQTSLLNDPRLTAFMTHGGLGSSNELSHLGKPALMVPVFADQHRNANMLARHGGVIVIQKKDLGDEKKIKSAMKSILFNENFKKNSEKLADLLRNQPLKPKEQVLRYVEFVANYGPFPGMNIAEMGFVERNLLDIHFIIMLPYVISIVLVMLGLKIVVSLVKIKVVKVE</sequence>
<feature type="signal peptide" evidence="12">
    <location>
        <begin position="1"/>
        <end position="15"/>
    </location>
</feature>
<feature type="chain" id="PRO_5012994451" description="glucuronosyltransferase" evidence="12">
    <location>
        <begin position="16"/>
        <end position="526"/>
    </location>
</feature>
<dbReference type="FunFam" id="3.40.50.2000:FF:000204">
    <property type="entry name" value="UDP-glucuronosyltransferase"/>
    <property type="match status" value="1"/>
</dbReference>
<dbReference type="eggNOG" id="KOG1192">
    <property type="taxonomic scope" value="Eukaryota"/>
</dbReference>
<dbReference type="GO" id="GO:0016020">
    <property type="term" value="C:membrane"/>
    <property type="evidence" value="ECO:0007669"/>
    <property type="project" value="UniProtKB-SubCell"/>
</dbReference>
<evidence type="ECO:0000256" key="2">
    <source>
        <dbReference type="ARBA" id="ARBA00009995"/>
    </source>
</evidence>
<keyword evidence="9 11" id="KW-0472">Membrane</keyword>
<evidence type="ECO:0000256" key="4">
    <source>
        <dbReference type="ARBA" id="ARBA00022676"/>
    </source>
</evidence>
<keyword evidence="6 11" id="KW-0812">Transmembrane</keyword>
<comment type="subcellular location">
    <subcellularLocation>
        <location evidence="1">Membrane</location>
        <topology evidence="1">Single-pass membrane protein</topology>
    </subcellularLocation>
</comment>
<dbReference type="SUPFAM" id="SSF53756">
    <property type="entry name" value="UDP-Glycosyltransferase/glycogen phosphorylase"/>
    <property type="match status" value="1"/>
</dbReference>
<keyword evidence="5" id="KW-0808">Transferase</keyword>
<dbReference type="OrthoDB" id="5835829at2759"/>
<keyword evidence="8 11" id="KW-1133">Transmembrane helix</keyword>
<dbReference type="FunFam" id="3.40.50.2000:FF:000038">
    <property type="entry name" value="UDP-GlucuronosylTransferase"/>
    <property type="match status" value="1"/>
</dbReference>
<dbReference type="STRING" id="135651.G0NKG4"/>
<evidence type="ECO:0000256" key="1">
    <source>
        <dbReference type="ARBA" id="ARBA00004167"/>
    </source>
</evidence>
<evidence type="ECO:0000256" key="11">
    <source>
        <dbReference type="SAM" id="Phobius"/>
    </source>
</evidence>
<dbReference type="HOGENOM" id="CLU_012949_1_4_1"/>
<dbReference type="InterPro" id="IPR050271">
    <property type="entry name" value="UDP-glycosyltransferase"/>
</dbReference>
<evidence type="ECO:0000256" key="9">
    <source>
        <dbReference type="ARBA" id="ARBA00023136"/>
    </source>
</evidence>
<gene>
    <name evidence="13" type="ORF">CAEBREN_17224</name>
</gene>
<feature type="transmembrane region" description="Helical" evidence="11">
    <location>
        <begin position="492"/>
        <end position="515"/>
    </location>
</feature>